<keyword evidence="3" id="KW-0472">Membrane</keyword>
<proteinExistence type="predicted"/>
<feature type="signal peptide" evidence="4">
    <location>
        <begin position="1"/>
        <end position="24"/>
    </location>
</feature>
<dbReference type="GO" id="GO:0004791">
    <property type="term" value="F:thioredoxin-disulfide reductase (NADPH) activity"/>
    <property type="evidence" value="ECO:0007669"/>
    <property type="project" value="TreeGrafter"/>
</dbReference>
<evidence type="ECO:0000313" key="6">
    <source>
        <dbReference type="Proteomes" id="UP001515480"/>
    </source>
</evidence>
<dbReference type="SUPFAM" id="SSF52833">
    <property type="entry name" value="Thioredoxin-like"/>
    <property type="match status" value="1"/>
</dbReference>
<dbReference type="Proteomes" id="UP001515480">
    <property type="component" value="Unassembled WGS sequence"/>
</dbReference>
<evidence type="ECO:0000256" key="2">
    <source>
        <dbReference type="ARBA" id="ARBA00023284"/>
    </source>
</evidence>
<dbReference type="InterPro" id="IPR036249">
    <property type="entry name" value="Thioredoxin-like_sf"/>
</dbReference>
<keyword evidence="3" id="KW-1133">Transmembrane helix</keyword>
<keyword evidence="1 4" id="KW-0732">Signal</keyword>
<protein>
    <recommendedName>
        <fullName evidence="7">Selenoprotein T</fullName>
    </recommendedName>
</protein>
<dbReference type="EMBL" id="JBGBPQ010000001">
    <property type="protein sequence ID" value="KAL1529781.1"/>
    <property type="molecule type" value="Genomic_DNA"/>
</dbReference>
<keyword evidence="3" id="KW-0812">Transmembrane</keyword>
<keyword evidence="2" id="KW-0676">Redox-active center</keyword>
<accession>A0AB34K9W6</accession>
<dbReference type="Pfam" id="PF10262">
    <property type="entry name" value="Rdx"/>
    <property type="match status" value="1"/>
</dbReference>
<feature type="transmembrane region" description="Helical" evidence="3">
    <location>
        <begin position="102"/>
        <end position="122"/>
    </location>
</feature>
<reference evidence="5 6" key="1">
    <citation type="journal article" date="2024" name="Science">
        <title>Giant polyketide synthase enzymes in the biosynthesis of giant marine polyether toxins.</title>
        <authorList>
            <person name="Fallon T.R."/>
            <person name="Shende V.V."/>
            <person name="Wierzbicki I.H."/>
            <person name="Pendleton A.L."/>
            <person name="Watervoot N.F."/>
            <person name="Auber R.P."/>
            <person name="Gonzalez D.J."/>
            <person name="Wisecaver J.H."/>
            <person name="Moore B.S."/>
        </authorList>
    </citation>
    <scope>NUCLEOTIDE SEQUENCE [LARGE SCALE GENOMIC DNA]</scope>
    <source>
        <strain evidence="5 6">12B1</strain>
    </source>
</reference>
<comment type="caution">
    <text evidence="5">The sequence shown here is derived from an EMBL/GenBank/DDBJ whole genome shotgun (WGS) entry which is preliminary data.</text>
</comment>
<dbReference type="PANTHER" id="PTHR13544:SF0">
    <property type="entry name" value="THIOREDOXIN REDUCTASE-LIKE SELENOPROTEIN T"/>
    <property type="match status" value="1"/>
</dbReference>
<dbReference type="InterPro" id="IPR019389">
    <property type="entry name" value="Selenoprotein_T"/>
</dbReference>
<dbReference type="Gene3D" id="3.40.30.10">
    <property type="entry name" value="Glutaredoxin"/>
    <property type="match status" value="1"/>
</dbReference>
<evidence type="ECO:0008006" key="7">
    <source>
        <dbReference type="Google" id="ProtNLM"/>
    </source>
</evidence>
<keyword evidence="6" id="KW-1185">Reference proteome</keyword>
<feature type="chain" id="PRO_5044189137" description="Selenoprotein T" evidence="4">
    <location>
        <begin position="25"/>
        <end position="198"/>
    </location>
</feature>
<gene>
    <name evidence="5" type="ORF">AB1Y20_000715</name>
</gene>
<sequence>MGAALLAVSLLLPLLAAYSDDAQAASLARETVIYDGVLDLAHANLAVPPGPALLLRASLAIAHLPGLSVRRYKKAFEDYARALHHEYPNIKFSGGTFNPGDVRVALAQILQLCFFAGIALAMGGKKLLPEHMQKTIDEHPMPAMLLVFFCNMAAGALLNTGAFEMSYNGMPIWSKLDTGRLPHMAELKDALSAVAFER</sequence>
<dbReference type="NCBIfam" id="TIGR02174">
    <property type="entry name" value="CXXU_selWTH"/>
    <property type="match status" value="1"/>
</dbReference>
<organism evidence="5 6">
    <name type="scientific">Prymnesium parvum</name>
    <name type="common">Toxic golden alga</name>
    <dbReference type="NCBI Taxonomy" id="97485"/>
    <lineage>
        <taxon>Eukaryota</taxon>
        <taxon>Haptista</taxon>
        <taxon>Haptophyta</taxon>
        <taxon>Prymnesiophyceae</taxon>
        <taxon>Prymnesiales</taxon>
        <taxon>Prymnesiaceae</taxon>
        <taxon>Prymnesium</taxon>
    </lineage>
</organism>
<dbReference type="AlphaFoldDB" id="A0AB34K9W6"/>
<dbReference type="GO" id="GO:0005789">
    <property type="term" value="C:endoplasmic reticulum membrane"/>
    <property type="evidence" value="ECO:0007669"/>
    <property type="project" value="TreeGrafter"/>
</dbReference>
<name>A0AB34K9W6_PRYPA</name>
<dbReference type="PANTHER" id="PTHR13544">
    <property type="entry name" value="SELENOPROTEIN T"/>
    <property type="match status" value="1"/>
</dbReference>
<evidence type="ECO:0000256" key="1">
    <source>
        <dbReference type="ARBA" id="ARBA00022729"/>
    </source>
</evidence>
<evidence type="ECO:0000313" key="5">
    <source>
        <dbReference type="EMBL" id="KAL1529781.1"/>
    </source>
</evidence>
<evidence type="ECO:0000256" key="4">
    <source>
        <dbReference type="SAM" id="SignalP"/>
    </source>
</evidence>
<feature type="transmembrane region" description="Helical" evidence="3">
    <location>
        <begin position="143"/>
        <end position="163"/>
    </location>
</feature>
<evidence type="ECO:0000256" key="3">
    <source>
        <dbReference type="SAM" id="Phobius"/>
    </source>
</evidence>
<dbReference type="GO" id="GO:0045454">
    <property type="term" value="P:cell redox homeostasis"/>
    <property type="evidence" value="ECO:0007669"/>
    <property type="project" value="TreeGrafter"/>
</dbReference>
<dbReference type="InterPro" id="IPR011893">
    <property type="entry name" value="Selenoprotein_Rdx-typ"/>
</dbReference>